<keyword evidence="1" id="KW-0472">Membrane</keyword>
<dbReference type="InterPro" id="IPR032675">
    <property type="entry name" value="LRR_dom_sf"/>
</dbReference>
<dbReference type="SUPFAM" id="SSF53448">
    <property type="entry name" value="Nucleotide-diphospho-sugar transferases"/>
    <property type="match status" value="1"/>
</dbReference>
<dbReference type="InterPro" id="IPR053139">
    <property type="entry name" value="Surface_bspA-like"/>
</dbReference>
<dbReference type="Gene3D" id="3.80.10.10">
    <property type="entry name" value="Ribonuclease Inhibitor"/>
    <property type="match status" value="2"/>
</dbReference>
<reference evidence="3 4" key="1">
    <citation type="submission" date="2020-08" db="EMBL/GenBank/DDBJ databases">
        <title>Draft genome sequencing of an Anaerocolumna strain isolated from anoxic soil subjected to BSD treatment.</title>
        <authorList>
            <person name="Uek A."/>
            <person name="Tonouchi A."/>
        </authorList>
    </citation>
    <scope>NUCLEOTIDE SEQUENCE [LARGE SCALE GENOMIC DNA]</scope>
    <source>
        <strain evidence="3 4">CTTW</strain>
    </source>
</reference>
<evidence type="ECO:0000259" key="2">
    <source>
        <dbReference type="Pfam" id="PF00535"/>
    </source>
</evidence>
<dbReference type="Pfam" id="PF13306">
    <property type="entry name" value="LRR_5"/>
    <property type="match status" value="2"/>
</dbReference>
<dbReference type="CDD" id="cd00761">
    <property type="entry name" value="Glyco_tranf_GTA_type"/>
    <property type="match status" value="1"/>
</dbReference>
<evidence type="ECO:0000313" key="4">
    <source>
        <dbReference type="Proteomes" id="UP000515703"/>
    </source>
</evidence>
<dbReference type="RefSeq" id="WP_185255708.1">
    <property type="nucleotide sequence ID" value="NZ_AP023368.1"/>
</dbReference>
<feature type="transmembrane region" description="Helical" evidence="1">
    <location>
        <begin position="257"/>
        <end position="282"/>
    </location>
</feature>
<organism evidence="3 4">
    <name type="scientific">Anaerocolumna chitinilytica</name>
    <dbReference type="NCBI Taxonomy" id="1727145"/>
    <lineage>
        <taxon>Bacteria</taxon>
        <taxon>Bacillati</taxon>
        <taxon>Bacillota</taxon>
        <taxon>Clostridia</taxon>
        <taxon>Lachnospirales</taxon>
        <taxon>Lachnospiraceae</taxon>
        <taxon>Anaerocolumna</taxon>
    </lineage>
</organism>
<dbReference type="InterPro" id="IPR001173">
    <property type="entry name" value="Glyco_trans_2-like"/>
</dbReference>
<keyword evidence="1" id="KW-1133">Transmembrane helix</keyword>
<dbReference type="SUPFAM" id="SSF52058">
    <property type="entry name" value="L domain-like"/>
    <property type="match status" value="1"/>
</dbReference>
<dbReference type="PANTHER" id="PTHR45661">
    <property type="entry name" value="SURFACE ANTIGEN"/>
    <property type="match status" value="1"/>
</dbReference>
<feature type="domain" description="Glycosyltransferase 2-like" evidence="2">
    <location>
        <begin position="17"/>
        <end position="118"/>
    </location>
</feature>
<dbReference type="PANTHER" id="PTHR45661:SF3">
    <property type="entry name" value="IG-LIKE DOMAIN-CONTAINING PROTEIN"/>
    <property type="match status" value="1"/>
</dbReference>
<protein>
    <recommendedName>
        <fullName evidence="2">Glycosyltransferase 2-like domain-containing protein</fullName>
    </recommendedName>
</protein>
<reference evidence="3 4" key="2">
    <citation type="submission" date="2020-08" db="EMBL/GenBank/DDBJ databases">
        <authorList>
            <person name="Ueki A."/>
            <person name="Tonouchi A."/>
        </authorList>
    </citation>
    <scope>NUCLEOTIDE SEQUENCE [LARGE SCALE GENOMIC DNA]</scope>
    <source>
        <strain evidence="3 4">CTTW</strain>
    </source>
</reference>
<sequence>MENSLLSVVLIARRDTTLSILKTLNSILNQIYSPIRVLVADANEPNSIYSLSLQEDLTAYPNVEYLKMDQLLSAAEIRNFTLDYVTGEYIAFLNSNDSWDSTKVLLQLEQLKNNTEAAASSSNGLLLDKREAHVAAEPLIEHLTFEPSRWILDNPGKMSAQVIYKREAVKEAGGFDSRFTNFIDGDMLIRLSKKKKVLITPVNLCECSITSDNKEYEFNDLKDCQNIFYKYMDLLLVDKKMSQSMYSRMIRLARANYLWLNYAGYILVYFMKAPIHSVFLLLRNLGKAFRYLLKWLLRTMSQVYENIRISNDLRLFRKGKFERVKALKPSILQNVTKEENILFSSARQYNEENPLDFMFNHRLKNIVIPEYVTVIKKSMFYGCDQLISVEIPNTVQEIQAHAFQNCKSLQNIFVKEGSRLGKIGDYAFAGCSALENLWLPSSIVEIGKAAFAECCSLKKLNFTGNIFPTALVKIPRFTFAGCTNLGAVEFGQGSMLEFVGRGAFMGCGRLKKIFLTGKVKVLGSYAFAYCKQLETAVLPQIDTLKYMGKSAFMHCEALTYFQLPTQIGRIYERTFYGCSGLKQIKIPKKVLSINHQAFAKCTSLVKVIILSGDIAISPTAFEKRVEFQMQENIEEENTSN</sequence>
<dbReference type="InterPro" id="IPR026906">
    <property type="entry name" value="LRR_5"/>
</dbReference>
<name>A0A7I8DNK8_9FIRM</name>
<evidence type="ECO:0000313" key="3">
    <source>
        <dbReference type="EMBL" id="BCJ99993.1"/>
    </source>
</evidence>
<evidence type="ECO:0000256" key="1">
    <source>
        <dbReference type="SAM" id="Phobius"/>
    </source>
</evidence>
<accession>A0A7I8DNK8</accession>
<proteinExistence type="predicted"/>
<dbReference type="InterPro" id="IPR029044">
    <property type="entry name" value="Nucleotide-diphossugar_trans"/>
</dbReference>
<dbReference type="AlphaFoldDB" id="A0A7I8DNK8"/>
<gene>
    <name evidence="3" type="ORF">bsdcttw_30340</name>
</gene>
<dbReference type="Pfam" id="PF00535">
    <property type="entry name" value="Glycos_transf_2"/>
    <property type="match status" value="1"/>
</dbReference>
<dbReference type="Gene3D" id="3.90.550.10">
    <property type="entry name" value="Spore Coat Polysaccharide Biosynthesis Protein SpsA, Chain A"/>
    <property type="match status" value="1"/>
</dbReference>
<dbReference type="KEGG" id="acht:bsdcttw_30340"/>
<dbReference type="EMBL" id="AP023368">
    <property type="protein sequence ID" value="BCJ99993.1"/>
    <property type="molecule type" value="Genomic_DNA"/>
</dbReference>
<keyword evidence="4" id="KW-1185">Reference proteome</keyword>
<keyword evidence="1" id="KW-0812">Transmembrane</keyword>
<dbReference type="Proteomes" id="UP000515703">
    <property type="component" value="Chromosome"/>
</dbReference>